<protein>
    <submittedName>
        <fullName evidence="1">Uncharacterized protein</fullName>
    </submittedName>
</protein>
<sequence length="511" mass="57415">MATEATISQGQTELEHPSAASNGATPLPVGTMTAKQGTTKKTLADDVASARRDDSAVQRPGHIGPIQNWRLLSIYREIMSSDHKIHLGLVSSRYDRRESRPLKLSHLQSLSNRGVDGHDAADFTRSALRRFRSRETEIRLQHSPEVMKQHDKTTNDYGMLEELLLDTAFILEQLLRHWEAGTQPTSTPAVARPKQYRFDLVQHSNQTPYILLQELVDMVKVPRLAASKQQSGSSSSLAEYFLRSIAIGYIVAEPATEWLLTNYMGPVYHLLHLVYLHLASTVEHSPQLPPGRSLWARCKAMGRRYLWTRYDCEAMGQRACSAAARSAKKALRRSSDNNSTAAEHVLFATAWWSYSMIPPARDLCRAGIRLRPKKGTRCLAAVYFQDGVLELPTVELNGFDCRLLINLVALELEWQSSRPLFLSYAVFMGELMTTQSDMDLLQSAMVLTSVPDHNMDFSSPQWIFFGVLADLNSGRELHDHFVQLARKVKSSYDHLNKSRAAACAMSSCLSR</sequence>
<dbReference type="Proteomes" id="UP001732700">
    <property type="component" value="Chromosome 2D"/>
</dbReference>
<reference evidence="1" key="2">
    <citation type="submission" date="2025-09" db="UniProtKB">
        <authorList>
            <consortium name="EnsemblPlants"/>
        </authorList>
    </citation>
    <scope>IDENTIFICATION</scope>
</reference>
<reference evidence="1" key="1">
    <citation type="submission" date="2021-05" db="EMBL/GenBank/DDBJ databases">
        <authorList>
            <person name="Scholz U."/>
            <person name="Mascher M."/>
            <person name="Fiebig A."/>
        </authorList>
    </citation>
    <scope>NUCLEOTIDE SEQUENCE [LARGE SCALE GENOMIC DNA]</scope>
</reference>
<keyword evidence="2" id="KW-1185">Reference proteome</keyword>
<name>A0ACD5VBN2_AVESA</name>
<proteinExistence type="predicted"/>
<evidence type="ECO:0000313" key="1">
    <source>
        <dbReference type="EnsemblPlants" id="AVESA.00010b.r2.2DG0395260.1.CDS"/>
    </source>
</evidence>
<organism evidence="1 2">
    <name type="scientific">Avena sativa</name>
    <name type="common">Oat</name>
    <dbReference type="NCBI Taxonomy" id="4498"/>
    <lineage>
        <taxon>Eukaryota</taxon>
        <taxon>Viridiplantae</taxon>
        <taxon>Streptophyta</taxon>
        <taxon>Embryophyta</taxon>
        <taxon>Tracheophyta</taxon>
        <taxon>Spermatophyta</taxon>
        <taxon>Magnoliopsida</taxon>
        <taxon>Liliopsida</taxon>
        <taxon>Poales</taxon>
        <taxon>Poaceae</taxon>
        <taxon>BOP clade</taxon>
        <taxon>Pooideae</taxon>
        <taxon>Poodae</taxon>
        <taxon>Poeae</taxon>
        <taxon>Poeae Chloroplast Group 1 (Aveneae type)</taxon>
        <taxon>Aveninae</taxon>
        <taxon>Avena</taxon>
    </lineage>
</organism>
<evidence type="ECO:0000313" key="2">
    <source>
        <dbReference type="Proteomes" id="UP001732700"/>
    </source>
</evidence>
<accession>A0ACD5VBN2</accession>
<dbReference type="EnsemblPlants" id="AVESA.00010b.r2.2DG0395260.1">
    <property type="protein sequence ID" value="AVESA.00010b.r2.2DG0395260.1.CDS"/>
    <property type="gene ID" value="AVESA.00010b.r2.2DG0395260"/>
</dbReference>